<dbReference type="Proteomes" id="UP000179807">
    <property type="component" value="Unassembled WGS sequence"/>
</dbReference>
<name>A0A1J4JWY8_9EUKA</name>
<dbReference type="PANTHER" id="PTHR24362">
    <property type="entry name" value="SERINE/THREONINE-PROTEIN KINASE NEK"/>
    <property type="match status" value="1"/>
</dbReference>
<accession>A0A1J4JWY8</accession>
<dbReference type="GeneID" id="94841123"/>
<organism evidence="6 7">
    <name type="scientific">Tritrichomonas foetus</name>
    <dbReference type="NCBI Taxonomy" id="1144522"/>
    <lineage>
        <taxon>Eukaryota</taxon>
        <taxon>Metamonada</taxon>
        <taxon>Parabasalia</taxon>
        <taxon>Tritrichomonadida</taxon>
        <taxon>Tritrichomonadidae</taxon>
        <taxon>Tritrichomonas</taxon>
    </lineage>
</organism>
<evidence type="ECO:0000256" key="3">
    <source>
        <dbReference type="PROSITE-ProRule" id="PRU10141"/>
    </source>
</evidence>
<keyword evidence="2 3" id="KW-0067">ATP-binding</keyword>
<comment type="similarity">
    <text evidence="4">Belongs to the protein kinase superfamily.</text>
</comment>
<dbReference type="InterPro" id="IPR017441">
    <property type="entry name" value="Protein_kinase_ATP_BS"/>
</dbReference>
<keyword evidence="6" id="KW-0418">Kinase</keyword>
<evidence type="ECO:0000313" key="6">
    <source>
        <dbReference type="EMBL" id="OHT03663.1"/>
    </source>
</evidence>
<evidence type="ECO:0000313" key="7">
    <source>
        <dbReference type="Proteomes" id="UP000179807"/>
    </source>
</evidence>
<dbReference type="Pfam" id="PF00069">
    <property type="entry name" value="Pkinase"/>
    <property type="match status" value="1"/>
</dbReference>
<dbReference type="InterPro" id="IPR000719">
    <property type="entry name" value="Prot_kinase_dom"/>
</dbReference>
<evidence type="ECO:0000256" key="1">
    <source>
        <dbReference type="ARBA" id="ARBA00022741"/>
    </source>
</evidence>
<dbReference type="SMART" id="SM00220">
    <property type="entry name" value="S_TKc"/>
    <property type="match status" value="1"/>
</dbReference>
<dbReference type="AlphaFoldDB" id="A0A1J4JWY8"/>
<dbReference type="PROSITE" id="PS50011">
    <property type="entry name" value="PROTEIN_KINASE_DOM"/>
    <property type="match status" value="1"/>
</dbReference>
<keyword evidence="1 3" id="KW-0547">Nucleotide-binding</keyword>
<feature type="binding site" evidence="3">
    <location>
        <position position="77"/>
    </location>
    <ligand>
        <name>ATP</name>
        <dbReference type="ChEBI" id="CHEBI:30616"/>
    </ligand>
</feature>
<protein>
    <submittedName>
        <fullName evidence="6">CAMK family protein kinase</fullName>
    </submittedName>
</protein>
<evidence type="ECO:0000256" key="2">
    <source>
        <dbReference type="ARBA" id="ARBA00022840"/>
    </source>
</evidence>
<dbReference type="InterPro" id="IPR008271">
    <property type="entry name" value="Ser/Thr_kinase_AS"/>
</dbReference>
<dbReference type="Gene3D" id="1.10.510.10">
    <property type="entry name" value="Transferase(Phosphotransferase) domain 1"/>
    <property type="match status" value="1"/>
</dbReference>
<dbReference type="GO" id="GO:0005524">
    <property type="term" value="F:ATP binding"/>
    <property type="evidence" value="ECO:0007669"/>
    <property type="project" value="UniProtKB-UniRule"/>
</dbReference>
<sequence length="400" mass="45255">MSINSFRKNVFLPNKIKLKKILSYHFTPPFFTFKFSMLSELPCVIHGYTFYKMIGKGGFSSVYLISSTKFDFPFVAKVTQMPNSESTEEEWKNVDNEIKALILLSHPHIIRLYDHFHDNNHFYMILEYCAGGSLQNEVSKNKGLSYDRFRYVSRQVVSALATCHKNNIAHHDLKLGNILLDEYGRVKLADFGISVKMNSPTDLSDSYAGSIQYESPEILNKSPHDPFKADIWALGVLFAHMISGQSPWRCDTIGKLKKCISQAAYHLSRSVPQEIADIIKRMIVVEPDKRISMNELISLPIFQEDDSILLNNVFDDCLSPQGRKIIAQVQSIPQITSDEEGATEMTLDDLSKFDETPALTYQTSKTLSICGKNVAGACQIVPNIKSRYHVAPCKRSLTFG</sequence>
<keyword evidence="4" id="KW-0723">Serine/threonine-protein kinase</keyword>
<comment type="caution">
    <text evidence="6">The sequence shown here is derived from an EMBL/GenBank/DDBJ whole genome shotgun (WGS) entry which is preliminary data.</text>
</comment>
<dbReference type="InterPro" id="IPR011009">
    <property type="entry name" value="Kinase-like_dom_sf"/>
</dbReference>
<dbReference type="FunFam" id="1.10.510.10:FF:000571">
    <property type="entry name" value="Maternal embryonic leucine zipper kinase"/>
    <property type="match status" value="1"/>
</dbReference>
<dbReference type="PROSITE" id="PS00108">
    <property type="entry name" value="PROTEIN_KINASE_ST"/>
    <property type="match status" value="1"/>
</dbReference>
<dbReference type="VEuPathDB" id="TrichDB:TRFO_28846"/>
<dbReference type="PANTHER" id="PTHR24362:SF309">
    <property type="entry name" value="PROTEIN KINASE DOMAIN-CONTAINING PROTEIN"/>
    <property type="match status" value="1"/>
</dbReference>
<dbReference type="RefSeq" id="XP_068356799.1">
    <property type="nucleotide sequence ID" value="XM_068506419.1"/>
</dbReference>
<proteinExistence type="inferred from homology"/>
<keyword evidence="6" id="KW-0808">Transferase</keyword>
<dbReference type="GO" id="GO:0004674">
    <property type="term" value="F:protein serine/threonine kinase activity"/>
    <property type="evidence" value="ECO:0007669"/>
    <property type="project" value="UniProtKB-KW"/>
</dbReference>
<feature type="domain" description="Protein kinase" evidence="5">
    <location>
        <begin position="48"/>
        <end position="302"/>
    </location>
</feature>
<gene>
    <name evidence="6" type="ORF">TRFO_28846</name>
</gene>
<keyword evidence="7" id="KW-1185">Reference proteome</keyword>
<reference evidence="6" key="1">
    <citation type="submission" date="2016-10" db="EMBL/GenBank/DDBJ databases">
        <authorList>
            <person name="Benchimol M."/>
            <person name="Almeida L.G."/>
            <person name="Vasconcelos A.T."/>
            <person name="Perreira-Neves A."/>
            <person name="Rosa I.A."/>
            <person name="Tasca T."/>
            <person name="Bogo M.R."/>
            <person name="de Souza W."/>
        </authorList>
    </citation>
    <scope>NUCLEOTIDE SEQUENCE [LARGE SCALE GENOMIC DNA]</scope>
    <source>
        <strain evidence="6">K</strain>
    </source>
</reference>
<evidence type="ECO:0000259" key="5">
    <source>
        <dbReference type="PROSITE" id="PS50011"/>
    </source>
</evidence>
<evidence type="ECO:0000256" key="4">
    <source>
        <dbReference type="RuleBase" id="RU000304"/>
    </source>
</evidence>
<dbReference type="EMBL" id="MLAK01000818">
    <property type="protein sequence ID" value="OHT03663.1"/>
    <property type="molecule type" value="Genomic_DNA"/>
</dbReference>
<dbReference type="OrthoDB" id="193931at2759"/>
<dbReference type="PROSITE" id="PS00107">
    <property type="entry name" value="PROTEIN_KINASE_ATP"/>
    <property type="match status" value="1"/>
</dbReference>
<dbReference type="SUPFAM" id="SSF56112">
    <property type="entry name" value="Protein kinase-like (PK-like)"/>
    <property type="match status" value="1"/>
</dbReference>